<evidence type="ECO:0000313" key="3">
    <source>
        <dbReference type="Proteomes" id="UP000000420"/>
    </source>
</evidence>
<evidence type="ECO:0000313" key="2">
    <source>
        <dbReference type="EMBL" id="AAY49105.1"/>
    </source>
</evidence>
<dbReference type="EMBL" id="CP000050">
    <property type="protein sequence ID" value="AAY49105.1"/>
    <property type="molecule type" value="Genomic_DNA"/>
</dbReference>
<dbReference type="RefSeq" id="WP_011269717.1">
    <property type="nucleotide sequence ID" value="NC_007086.1"/>
</dbReference>
<dbReference type="AlphaFoldDB" id="A0A0H2X706"/>
<organism evidence="2 3">
    <name type="scientific">Xanthomonas campestris pv. campestris (strain 8004)</name>
    <dbReference type="NCBI Taxonomy" id="314565"/>
    <lineage>
        <taxon>Bacteria</taxon>
        <taxon>Pseudomonadati</taxon>
        <taxon>Pseudomonadota</taxon>
        <taxon>Gammaproteobacteria</taxon>
        <taxon>Lysobacterales</taxon>
        <taxon>Lysobacteraceae</taxon>
        <taxon>Xanthomonas</taxon>
    </lineage>
</organism>
<reference evidence="2 3" key="1">
    <citation type="journal article" date="2005" name="Genome Res.">
        <title>Comparative and functional genomic analyses of the pathogenicity of phytopathogen Xanthomonas campestris pv. campestris.</title>
        <authorList>
            <person name="Qian W."/>
            <person name="Jia Y."/>
            <person name="Ren S.X."/>
            <person name="He Y.Q."/>
            <person name="Feng J.X."/>
            <person name="Lu L.F."/>
            <person name="Sun Q."/>
            <person name="Ying G."/>
            <person name="Tang D.J."/>
            <person name="Tang H."/>
            <person name="Wu W."/>
            <person name="Hao P."/>
            <person name="Wang L."/>
            <person name="Jiang B.L."/>
            <person name="Zeng S."/>
            <person name="Gu W.Y."/>
            <person name="Lu G."/>
            <person name="Rong L."/>
            <person name="Tian Y."/>
            <person name="Yao Z."/>
            <person name="Fu G."/>
            <person name="Chen B."/>
            <person name="Fang R."/>
            <person name="Qiang B."/>
            <person name="Chen Z."/>
            <person name="Zhao G.P."/>
            <person name="Tang J.L."/>
            <person name="He C."/>
        </authorList>
    </citation>
    <scope>NUCLEOTIDE SEQUENCE [LARGE SCALE GENOMIC DNA]</scope>
    <source>
        <strain evidence="2 3">8004</strain>
    </source>
</reference>
<dbReference type="KEGG" id="xcb:XC_2044"/>
<dbReference type="HOGENOM" id="CLU_108020_1_0_6"/>
<sequence>MNNASQPSRRATAAVVVQSLLWLGLISLSVFTAVNYQAMNDLTDLKQVDSGLQRLQAQVAGLTETTQALQQRPAAATAAGLQDTRQALDARIAHIEQTLFGLASMDDLQALRVEVEQIKTRQATTRSATPVKPRPQSKPTAAKSELAPLPFRIVGAELRAGQRSVSVAPAEGNFTADQVQVLLPGDAAGLWRLQGIEGNTAVFQAGEQTRRLAIP</sequence>
<feature type="region of interest" description="Disordered" evidence="1">
    <location>
        <begin position="122"/>
        <end position="145"/>
    </location>
</feature>
<proteinExistence type="predicted"/>
<gene>
    <name evidence="2" type="ordered locus">XC_2044</name>
</gene>
<name>A0A0H2X706_XANC8</name>
<dbReference type="Proteomes" id="UP000000420">
    <property type="component" value="Chromosome"/>
</dbReference>
<protein>
    <submittedName>
        <fullName evidence="2">Uncharacterized protein</fullName>
    </submittedName>
</protein>
<evidence type="ECO:0000256" key="1">
    <source>
        <dbReference type="SAM" id="MobiDB-lite"/>
    </source>
</evidence>
<accession>A0A0H2X706</accession>